<accession>A0AAD7LHT0</accession>
<protein>
    <submittedName>
        <fullName evidence="8">CC-NBS-LRR disease resistance protein</fullName>
    </submittedName>
</protein>
<evidence type="ECO:0000256" key="2">
    <source>
        <dbReference type="ARBA" id="ARBA00022614"/>
    </source>
</evidence>
<dbReference type="FunFam" id="3.80.10.10:FF:001428">
    <property type="entry name" value="Probable disease resistance protein At5g04720"/>
    <property type="match status" value="1"/>
</dbReference>
<proteinExistence type="inferred from homology"/>
<keyword evidence="4" id="KW-0547">Nucleotide-binding</keyword>
<evidence type="ECO:0000256" key="4">
    <source>
        <dbReference type="ARBA" id="ARBA00022741"/>
    </source>
</evidence>
<dbReference type="AlphaFoldDB" id="A0AAD7LHT0"/>
<name>A0AAD7LHT0_QUISA</name>
<dbReference type="InterPro" id="IPR032675">
    <property type="entry name" value="LRR_dom_sf"/>
</dbReference>
<dbReference type="PROSITE" id="PS51153">
    <property type="entry name" value="RPW8"/>
    <property type="match status" value="1"/>
</dbReference>
<comment type="similarity">
    <text evidence="1">Belongs to the disease resistance NB-LRR family.</text>
</comment>
<evidence type="ECO:0000256" key="3">
    <source>
        <dbReference type="ARBA" id="ARBA00022737"/>
    </source>
</evidence>
<dbReference type="InterPro" id="IPR055414">
    <property type="entry name" value="LRR_R13L4/SHOC2-like"/>
</dbReference>
<dbReference type="KEGG" id="qsa:O6P43_018887"/>
<dbReference type="InterPro" id="IPR042197">
    <property type="entry name" value="Apaf_helical"/>
</dbReference>
<dbReference type="Gene3D" id="3.40.50.300">
    <property type="entry name" value="P-loop containing nucleotide triphosphate hydrolases"/>
    <property type="match status" value="1"/>
</dbReference>
<dbReference type="Gene3D" id="3.80.10.10">
    <property type="entry name" value="Ribonuclease Inhibitor"/>
    <property type="match status" value="1"/>
</dbReference>
<dbReference type="Pfam" id="PF23598">
    <property type="entry name" value="LRR_14"/>
    <property type="match status" value="1"/>
</dbReference>
<dbReference type="Gene3D" id="1.10.10.10">
    <property type="entry name" value="Winged helix-like DNA-binding domain superfamily/Winged helix DNA-binding domain"/>
    <property type="match status" value="1"/>
</dbReference>
<evidence type="ECO:0000256" key="5">
    <source>
        <dbReference type="ARBA" id="ARBA00022821"/>
    </source>
</evidence>
<evidence type="ECO:0000256" key="1">
    <source>
        <dbReference type="ARBA" id="ARBA00008894"/>
    </source>
</evidence>
<dbReference type="InterPro" id="IPR036388">
    <property type="entry name" value="WH-like_DNA-bd_sf"/>
</dbReference>
<evidence type="ECO:0000256" key="6">
    <source>
        <dbReference type="ARBA" id="ARBA00022840"/>
    </source>
</evidence>
<reference evidence="8" key="1">
    <citation type="journal article" date="2023" name="Science">
        <title>Elucidation of the pathway for biosynthesis of saponin adjuvants from the soapbark tree.</title>
        <authorList>
            <person name="Reed J."/>
            <person name="Orme A."/>
            <person name="El-Demerdash A."/>
            <person name="Owen C."/>
            <person name="Martin L.B.B."/>
            <person name="Misra R.C."/>
            <person name="Kikuchi S."/>
            <person name="Rejzek M."/>
            <person name="Martin A.C."/>
            <person name="Harkess A."/>
            <person name="Leebens-Mack J."/>
            <person name="Louveau T."/>
            <person name="Stephenson M.J."/>
            <person name="Osbourn A."/>
        </authorList>
    </citation>
    <scope>NUCLEOTIDE SEQUENCE</scope>
    <source>
        <strain evidence="8">S10</strain>
    </source>
</reference>
<dbReference type="PANTHER" id="PTHR36766:SF30">
    <property type="entry name" value="TIR-NBS TYPE DISEASE RESISTANCE PROTEIN-RELATED"/>
    <property type="match status" value="1"/>
</dbReference>
<keyword evidence="6" id="KW-0067">ATP-binding</keyword>
<keyword evidence="9" id="KW-1185">Reference proteome</keyword>
<gene>
    <name evidence="8" type="ORF">O6P43_018887</name>
</gene>
<keyword evidence="2" id="KW-0433">Leucine-rich repeat</keyword>
<keyword evidence="3" id="KW-0677">Repeat</keyword>
<organism evidence="8 9">
    <name type="scientific">Quillaja saponaria</name>
    <name type="common">Soap bark tree</name>
    <dbReference type="NCBI Taxonomy" id="32244"/>
    <lineage>
        <taxon>Eukaryota</taxon>
        <taxon>Viridiplantae</taxon>
        <taxon>Streptophyta</taxon>
        <taxon>Embryophyta</taxon>
        <taxon>Tracheophyta</taxon>
        <taxon>Spermatophyta</taxon>
        <taxon>Magnoliopsida</taxon>
        <taxon>eudicotyledons</taxon>
        <taxon>Gunneridae</taxon>
        <taxon>Pentapetalae</taxon>
        <taxon>rosids</taxon>
        <taxon>fabids</taxon>
        <taxon>Fabales</taxon>
        <taxon>Quillajaceae</taxon>
        <taxon>Quillaja</taxon>
    </lineage>
</organism>
<dbReference type="GO" id="GO:0006952">
    <property type="term" value="P:defense response"/>
    <property type="evidence" value="ECO:0007669"/>
    <property type="project" value="UniProtKB-KW"/>
</dbReference>
<dbReference type="EMBL" id="JARAOO010000008">
    <property type="protein sequence ID" value="KAJ7958112.1"/>
    <property type="molecule type" value="Genomic_DNA"/>
</dbReference>
<sequence length="824" mass="93447">MALTDFFAGEIATEFLKMLIAICQKSCLCKSSAKQLKCSIEELLPIIEEIKYSGIELPADRQFQLDRFSETLRYGVELAHKVLASSRYNVYKNLQLAKKMEKLEKNVSRFVSGPMQAHILADVHHMRVQAEQRFDRLDGSTQRLEQQLGAMKVGVGGGGWVEEAVKSMEEDLRFESNSLNLGVAFISGKKKVIDMIVSRQDLGVVGIRGIGGSGKTTLAREVCRDDQVRSYFRDRILFLTVSQSPNLEQLRAKIWGFIMGNENLGSNYLIPQWNLQFEGRIEARALVVLDDVWSLSVLQRLVCRIPGCKFLVVSRSNFPDIVNTTHEVELLREEEAVSLFCHHAFGEKSIPFSANENLVKQVVSECKGLPLALKVIGASLRNQTEMYWASAKNRLSRGQSIDESHEINLLQRLATSIDCLPEKLRECCLDLCCFPEDKKIPLDVLINMWVEIHDVDEHEAFAILIELSNKNLLNLVQEARAGDLYSSYFEISVSQHDVLRDLAIHLSNRGSICERRRIIMPRRENGIPKEWVRNMNRSFEAQIVSIHTGEMKEKDWFKMEFPKAEVLILNFTASEYFLPPFIDRMPNLRALIVINEGASNAILHNFSVFSNLANLRSLWLEKVSVPQLSITTIPLENLQKLFLVLCKVKSLDDTMVDLPQIFPYLQELTVDHCDDLIELPSSLCGMHSLKTLSLTNCHNFCRLPADLYKLRSLEILRLYACPTLNMLPPAICELARLKYLDISQCVNLGCLPEGIGKLGSLEKIDMRECSLIDDLPKSAASLQSLRLVICDEDVSCMWKGGGTAKPNVHVQVAEQRYDLDWLHE</sequence>
<dbReference type="InterPro" id="IPR008808">
    <property type="entry name" value="Powdery_mildew-R_dom"/>
</dbReference>
<keyword evidence="5" id="KW-0611">Plant defense</keyword>
<dbReference type="Pfam" id="PF00931">
    <property type="entry name" value="NB-ARC"/>
    <property type="match status" value="1"/>
</dbReference>
<dbReference type="Gene3D" id="1.10.8.430">
    <property type="entry name" value="Helical domain of apoptotic protease-activating factors"/>
    <property type="match status" value="1"/>
</dbReference>
<comment type="caution">
    <text evidence="8">The sequence shown here is derived from an EMBL/GenBank/DDBJ whole genome shotgun (WGS) entry which is preliminary data.</text>
</comment>
<dbReference type="Proteomes" id="UP001163823">
    <property type="component" value="Chromosome 8"/>
</dbReference>
<feature type="domain" description="RPW8" evidence="7">
    <location>
        <begin position="1"/>
        <end position="149"/>
    </location>
</feature>
<dbReference type="FunFam" id="1.10.8.430:FF:000003">
    <property type="entry name" value="Probable disease resistance protein At5g66910"/>
    <property type="match status" value="1"/>
</dbReference>
<dbReference type="PANTHER" id="PTHR36766">
    <property type="entry name" value="PLANT BROAD-SPECTRUM MILDEW RESISTANCE PROTEIN RPW8"/>
    <property type="match status" value="1"/>
</dbReference>
<dbReference type="InterPro" id="IPR002182">
    <property type="entry name" value="NB-ARC"/>
</dbReference>
<dbReference type="PRINTS" id="PR00364">
    <property type="entry name" value="DISEASERSIST"/>
</dbReference>
<dbReference type="InterPro" id="IPR027417">
    <property type="entry name" value="P-loop_NTPase"/>
</dbReference>
<dbReference type="SUPFAM" id="SSF52540">
    <property type="entry name" value="P-loop containing nucleoside triphosphate hydrolases"/>
    <property type="match status" value="1"/>
</dbReference>
<evidence type="ECO:0000259" key="7">
    <source>
        <dbReference type="PROSITE" id="PS51153"/>
    </source>
</evidence>
<dbReference type="GO" id="GO:0005524">
    <property type="term" value="F:ATP binding"/>
    <property type="evidence" value="ECO:0007669"/>
    <property type="project" value="UniProtKB-KW"/>
</dbReference>
<dbReference type="GO" id="GO:0043531">
    <property type="term" value="F:ADP binding"/>
    <property type="evidence" value="ECO:0007669"/>
    <property type="project" value="InterPro"/>
</dbReference>
<evidence type="ECO:0000313" key="9">
    <source>
        <dbReference type="Proteomes" id="UP001163823"/>
    </source>
</evidence>
<evidence type="ECO:0000313" key="8">
    <source>
        <dbReference type="EMBL" id="KAJ7958112.1"/>
    </source>
</evidence>
<dbReference type="Pfam" id="PF05659">
    <property type="entry name" value="RPW8"/>
    <property type="match status" value="1"/>
</dbReference>
<dbReference type="SUPFAM" id="SSF52047">
    <property type="entry name" value="RNI-like"/>
    <property type="match status" value="1"/>
</dbReference>